<feature type="region of interest" description="Disordered" evidence="1">
    <location>
        <begin position="1"/>
        <end position="70"/>
    </location>
</feature>
<dbReference type="HOGENOM" id="CLU_1796518_0_0_1"/>
<organism evidence="2 3">
    <name type="scientific">Fusarium oxysporum f. sp. cubense (strain race 4)</name>
    <name type="common">Panama disease fungus</name>
    <dbReference type="NCBI Taxonomy" id="2502994"/>
    <lineage>
        <taxon>Eukaryota</taxon>
        <taxon>Fungi</taxon>
        <taxon>Dikarya</taxon>
        <taxon>Ascomycota</taxon>
        <taxon>Pezizomycotina</taxon>
        <taxon>Sordariomycetes</taxon>
        <taxon>Hypocreomycetidae</taxon>
        <taxon>Hypocreales</taxon>
        <taxon>Nectriaceae</taxon>
        <taxon>Fusarium</taxon>
        <taxon>Fusarium oxysporum species complex</taxon>
    </lineage>
</organism>
<evidence type="ECO:0000256" key="1">
    <source>
        <dbReference type="SAM" id="MobiDB-lite"/>
    </source>
</evidence>
<sequence length="144" mass="15566">MAHRLAPRGGVDLEALSPRDANAQRVPKVTDIKTKTAAQLKAAKEKEHPPPPPTEVPEPPSTDRPDGATYQNDVLAFDIISESSNQICSYNSKRADLLYTVRSVDVSSAFELQLTLRHGSPTSDQISDLETAWQAALNTGAKSS</sequence>
<name>N1RRD5_FUSC4</name>
<feature type="compositionally biased region" description="Pro residues" evidence="1">
    <location>
        <begin position="50"/>
        <end position="60"/>
    </location>
</feature>
<dbReference type="Proteomes" id="UP000016929">
    <property type="component" value="Unassembled WGS sequence"/>
</dbReference>
<accession>N1RRD5</accession>
<evidence type="ECO:0000313" key="3">
    <source>
        <dbReference type="Proteomes" id="UP000016929"/>
    </source>
</evidence>
<evidence type="ECO:0000313" key="2">
    <source>
        <dbReference type="EMBL" id="EMT66682.1"/>
    </source>
</evidence>
<gene>
    <name evidence="2" type="ORF">FOC4_g10003011</name>
</gene>
<dbReference type="STRING" id="1229665.N1RRD5"/>
<reference evidence="3" key="1">
    <citation type="submission" date="2012-09" db="EMBL/GenBank/DDBJ databases">
        <title>Genome sequencing and comparative transcriptomics of race 1 and race 4 of banana pathogen: Fusarium oxysporum f. sp. cubense.</title>
        <authorList>
            <person name="Fang X."/>
            <person name="Huang J."/>
        </authorList>
    </citation>
    <scope>NUCLEOTIDE SEQUENCE [LARGE SCALE GENOMIC DNA]</scope>
    <source>
        <strain evidence="3">race 4</strain>
    </source>
</reference>
<proteinExistence type="predicted"/>
<dbReference type="EMBL" id="KB726987">
    <property type="protein sequence ID" value="EMT66682.1"/>
    <property type="molecule type" value="Genomic_DNA"/>
</dbReference>
<protein>
    <submittedName>
        <fullName evidence="2">Uncharacterized protein</fullName>
    </submittedName>
</protein>
<dbReference type="AlphaFoldDB" id="N1RRD5"/>
<reference evidence="3" key="2">
    <citation type="journal article" date="2014" name="PLoS ONE">
        <title>Genome and Transcriptome Analysis of the Fungal Pathogen Fusarium oxysporum f. sp. cubense Causing Banana Vascular Wilt Disease.</title>
        <authorList>
            <person name="Guo L."/>
            <person name="Han L."/>
            <person name="Yang L."/>
            <person name="Zeng H."/>
            <person name="Fan D."/>
            <person name="Zhu Y."/>
            <person name="Feng Y."/>
            <person name="Wang G."/>
            <person name="Peng C."/>
            <person name="Jiang X."/>
            <person name="Zhou D."/>
            <person name="Ni P."/>
            <person name="Liang C."/>
            <person name="Liu L."/>
            <person name="Wang J."/>
            <person name="Mao C."/>
            <person name="Fang X."/>
            <person name="Peng M."/>
            <person name="Huang J."/>
        </authorList>
    </citation>
    <scope>NUCLEOTIDE SEQUENCE [LARGE SCALE GENOMIC DNA]</scope>
    <source>
        <strain evidence="3">race 4</strain>
    </source>
</reference>
<keyword evidence="3" id="KW-1185">Reference proteome</keyword>